<dbReference type="RefSeq" id="WP_187656523.1">
    <property type="nucleotide sequence ID" value="NZ_JACSOD020000504.1"/>
</dbReference>
<protein>
    <recommendedName>
        <fullName evidence="4">Orphan protein</fullName>
    </recommendedName>
</protein>
<organism evidence="2 3">
    <name type="scientific">Flavobacterium macrobrachii</name>
    <dbReference type="NCBI Taxonomy" id="591204"/>
    <lineage>
        <taxon>Bacteria</taxon>
        <taxon>Pseudomonadati</taxon>
        <taxon>Bacteroidota</taxon>
        <taxon>Flavobacteriia</taxon>
        <taxon>Flavobacteriales</taxon>
        <taxon>Flavobacteriaceae</taxon>
        <taxon>Flavobacterium</taxon>
    </lineage>
</organism>
<proteinExistence type="predicted"/>
<evidence type="ECO:0000313" key="2">
    <source>
        <dbReference type="EMBL" id="MBM6500509.1"/>
    </source>
</evidence>
<dbReference type="EMBL" id="JACSOD020000504">
    <property type="protein sequence ID" value="MBM6500509.1"/>
    <property type="molecule type" value="Genomic_DNA"/>
</dbReference>
<evidence type="ECO:0008006" key="4">
    <source>
        <dbReference type="Google" id="ProtNLM"/>
    </source>
</evidence>
<evidence type="ECO:0000256" key="1">
    <source>
        <dbReference type="SAM" id="SignalP"/>
    </source>
</evidence>
<feature type="signal peptide" evidence="1">
    <location>
        <begin position="1"/>
        <end position="21"/>
    </location>
</feature>
<gene>
    <name evidence="2" type="ORF">H9X54_014550</name>
</gene>
<dbReference type="Proteomes" id="UP000759529">
    <property type="component" value="Unassembled WGS sequence"/>
</dbReference>
<feature type="chain" id="PRO_5047447065" description="Orphan protein" evidence="1">
    <location>
        <begin position="22"/>
        <end position="149"/>
    </location>
</feature>
<evidence type="ECO:0000313" key="3">
    <source>
        <dbReference type="Proteomes" id="UP000759529"/>
    </source>
</evidence>
<sequence length="149" mass="16977">MRTSIKILGIVALSFVTFSNASTKEVFQPQLENEQFITTLVSNNQLEVSSVASVEPLYFSPSNVLATYHSSIVDEIKMDNEIIQAETEDYQPLCIDRTLEDVILEDNQIIESTVSTETYPLDFEKINKNMKRFPMSDNKTSLKVEEMKL</sequence>
<keyword evidence="1" id="KW-0732">Signal</keyword>
<reference evidence="2 3" key="1">
    <citation type="submission" date="2021-02" db="EMBL/GenBank/DDBJ databases">
        <authorList>
            <person name="Jung H.S."/>
            <person name="Chun B.H."/>
            <person name="Jeon C.O."/>
        </authorList>
    </citation>
    <scope>NUCLEOTIDE SEQUENCE [LARGE SCALE GENOMIC DNA]</scope>
    <source>
        <strain evidence="2 3">LMG 25203</strain>
    </source>
</reference>
<keyword evidence="3" id="KW-1185">Reference proteome</keyword>
<name>A0ABS2CZW3_9FLAO</name>
<accession>A0ABS2CZW3</accession>
<comment type="caution">
    <text evidence="2">The sequence shown here is derived from an EMBL/GenBank/DDBJ whole genome shotgun (WGS) entry which is preliminary data.</text>
</comment>